<gene>
    <name evidence="1" type="ORF">EPK99_18125</name>
</gene>
<dbReference type="Pfam" id="PF04339">
    <property type="entry name" value="FemAB_like"/>
    <property type="match status" value="1"/>
</dbReference>
<evidence type="ECO:0000313" key="2">
    <source>
        <dbReference type="Proteomes" id="UP000287687"/>
    </source>
</evidence>
<keyword evidence="2" id="KW-1185">Reference proteome</keyword>
<dbReference type="EMBL" id="SBIP01000004">
    <property type="protein sequence ID" value="RWX75614.1"/>
    <property type="molecule type" value="Genomic_DNA"/>
</dbReference>
<reference evidence="1 2" key="1">
    <citation type="submission" date="2019-01" db="EMBL/GenBank/DDBJ databases">
        <title>The draft genome of Rhizobium sp. 24NR.</title>
        <authorList>
            <person name="Liu L."/>
            <person name="Liang L."/>
            <person name="Shi S."/>
            <person name="Xu L."/>
            <person name="Wang X."/>
            <person name="Li L."/>
            <person name="Zhang X."/>
        </authorList>
    </citation>
    <scope>NUCLEOTIDE SEQUENCE [LARGE SCALE GENOMIC DNA]</scope>
    <source>
        <strain evidence="1 2">24NR</strain>
    </source>
</reference>
<keyword evidence="1" id="KW-0808">Transferase</keyword>
<accession>A0A444LD42</accession>
<dbReference type="SUPFAM" id="SSF55729">
    <property type="entry name" value="Acyl-CoA N-acyltransferases (Nat)"/>
    <property type="match status" value="1"/>
</dbReference>
<dbReference type="InterPro" id="IPR007434">
    <property type="entry name" value="FemAB-like"/>
</dbReference>
<proteinExistence type="predicted"/>
<dbReference type="RefSeq" id="WP_128444500.1">
    <property type="nucleotide sequence ID" value="NZ_SBIP01000004.1"/>
</dbReference>
<name>A0A444LD42_9HYPH</name>
<comment type="caution">
    <text evidence="1">The sequence shown here is derived from an EMBL/GenBank/DDBJ whole genome shotgun (WGS) entry which is preliminary data.</text>
</comment>
<protein>
    <submittedName>
        <fullName evidence="1">GNAT family N-acetyltransferase</fullName>
    </submittedName>
</protein>
<dbReference type="PANTHER" id="PTHR47017">
    <property type="entry name" value="ACYL-COA"/>
    <property type="match status" value="1"/>
</dbReference>
<dbReference type="AlphaFoldDB" id="A0A444LD42"/>
<dbReference type="GO" id="GO:0016740">
    <property type="term" value="F:transferase activity"/>
    <property type="evidence" value="ECO:0007669"/>
    <property type="project" value="UniProtKB-KW"/>
</dbReference>
<dbReference type="InterPro" id="IPR016181">
    <property type="entry name" value="Acyl_CoA_acyltransferase"/>
</dbReference>
<dbReference type="PANTHER" id="PTHR47017:SF1">
    <property type="entry name" value="ACYL-COA"/>
    <property type="match status" value="1"/>
</dbReference>
<dbReference type="OrthoDB" id="9776898at2"/>
<sequence length="397" mass="44522">MASDLTIRIEQSFRAISQESWSRLSGAAKTAGEVAYNPFLSHAFLSALEESGSATAKTGWLGHHLLLEDEKGALVGAVPGYLKNHSQGEYVFDHGWADAFERAGGCYYPKLQCSVPFTPATGPRLLVSHGYDSGVMESTLAAGLQEVTRQLGVSSAHVTFIAEEQLPAFEDSDYLHRTDKQFHFINDGYANHDAFLETLASRKRKALKKERRAALENGITIDWLTGSDLTEDIWDQFYTFYMDTGSRKWGKPYLTRGFYSLIGERMPEDILLVMAKRDGKYIAGAINFIGGDALYGRHWGCIEDHPFLHFEVCYHQAIDFALAKGLKRVEAGAQGEHKLARGYLPVTTHSMHYIVHPGLRSAIADYLERERQDVEDMTGFLSEHSPFRKGERQQEQD</sequence>
<organism evidence="1 2">
    <name type="scientific">Neorhizobium lilium</name>
    <dbReference type="NCBI Taxonomy" id="2503024"/>
    <lineage>
        <taxon>Bacteria</taxon>
        <taxon>Pseudomonadati</taxon>
        <taxon>Pseudomonadota</taxon>
        <taxon>Alphaproteobacteria</taxon>
        <taxon>Hyphomicrobiales</taxon>
        <taxon>Rhizobiaceae</taxon>
        <taxon>Rhizobium/Agrobacterium group</taxon>
        <taxon>Neorhizobium</taxon>
    </lineage>
</organism>
<dbReference type="Proteomes" id="UP000287687">
    <property type="component" value="Unassembled WGS sequence"/>
</dbReference>
<dbReference type="Gene3D" id="3.40.630.30">
    <property type="match status" value="1"/>
</dbReference>
<evidence type="ECO:0000313" key="1">
    <source>
        <dbReference type="EMBL" id="RWX75614.1"/>
    </source>
</evidence>